<reference evidence="1" key="1">
    <citation type="submission" date="2022-07" db="EMBL/GenBank/DDBJ databases">
        <title>Enhanced cultured diversity of the mouse gut microbiota enables custom-made synthetic communities.</title>
        <authorList>
            <person name="Afrizal A."/>
        </authorList>
    </citation>
    <scope>NUCLEOTIDE SEQUENCE</scope>
    <source>
        <strain evidence="1">DSM 29186</strain>
    </source>
</reference>
<gene>
    <name evidence="1" type="ORF">NSA58_02790</name>
</gene>
<proteinExistence type="predicted"/>
<dbReference type="EMBL" id="JANKBY010000017">
    <property type="protein sequence ID" value="MCR1821704.1"/>
    <property type="molecule type" value="Genomic_DNA"/>
</dbReference>
<comment type="caution">
    <text evidence="1">The sequence shown here is derived from an EMBL/GenBank/DDBJ whole genome shotgun (WGS) entry which is preliminary data.</text>
</comment>
<protein>
    <submittedName>
        <fullName evidence="1">Uncharacterized protein</fullName>
    </submittedName>
</protein>
<dbReference type="AlphaFoldDB" id="A0A9X2M8B1"/>
<organism evidence="1 2">
    <name type="scientific">Terrisporobacter muris</name>
    <dbReference type="NCBI Taxonomy" id="2963284"/>
    <lineage>
        <taxon>Bacteria</taxon>
        <taxon>Bacillati</taxon>
        <taxon>Bacillota</taxon>
        <taxon>Clostridia</taxon>
        <taxon>Peptostreptococcales</taxon>
        <taxon>Peptostreptococcaceae</taxon>
        <taxon>Terrisporobacter</taxon>
    </lineage>
</organism>
<keyword evidence="2" id="KW-1185">Reference proteome</keyword>
<accession>A0A9X2M8B1</accession>
<evidence type="ECO:0000313" key="2">
    <source>
        <dbReference type="Proteomes" id="UP001140817"/>
    </source>
</evidence>
<dbReference type="RefSeq" id="WP_257560019.1">
    <property type="nucleotide sequence ID" value="NZ_JANKBY010000017.1"/>
</dbReference>
<evidence type="ECO:0000313" key="1">
    <source>
        <dbReference type="EMBL" id="MCR1821704.1"/>
    </source>
</evidence>
<name>A0A9X2M8B1_9FIRM</name>
<dbReference type="Proteomes" id="UP001140817">
    <property type="component" value="Unassembled WGS sequence"/>
</dbReference>
<sequence>MENISNEELKKEIELLKLEVNALNAKVTTILSENKSNISIPKNGIELNNIIADFNKDNISKFSQKCNEIKIEVDSNTLAKAMINTIKTGKVGK</sequence>